<proteinExistence type="predicted"/>
<protein>
    <recommendedName>
        <fullName evidence="3">Reverse transcriptase domain-containing protein</fullName>
    </recommendedName>
</protein>
<evidence type="ECO:0000313" key="2">
    <source>
        <dbReference type="Proteomes" id="UP000591131"/>
    </source>
</evidence>
<comment type="caution">
    <text evidence="1">The sequence shown here is derived from an EMBL/GenBank/DDBJ whole genome shotgun (WGS) entry which is preliminary data.</text>
</comment>
<dbReference type="SUPFAM" id="SSF56672">
    <property type="entry name" value="DNA/RNA polymerases"/>
    <property type="match status" value="1"/>
</dbReference>
<dbReference type="Proteomes" id="UP000591131">
    <property type="component" value="Unassembled WGS sequence"/>
</dbReference>
<dbReference type="InterPro" id="IPR043502">
    <property type="entry name" value="DNA/RNA_pol_sf"/>
</dbReference>
<reference evidence="1 2" key="1">
    <citation type="submission" date="2020-04" db="EMBL/GenBank/DDBJ databases">
        <title>Perkinsus chesapeaki whole genome sequence.</title>
        <authorList>
            <person name="Bogema D.R."/>
        </authorList>
    </citation>
    <scope>NUCLEOTIDE SEQUENCE [LARGE SCALE GENOMIC DNA]</scope>
    <source>
        <strain evidence="1">ATCC PRA-425</strain>
    </source>
</reference>
<organism evidence="1 2">
    <name type="scientific">Perkinsus chesapeaki</name>
    <name type="common">Clam parasite</name>
    <name type="synonym">Perkinsus andrewsi</name>
    <dbReference type="NCBI Taxonomy" id="330153"/>
    <lineage>
        <taxon>Eukaryota</taxon>
        <taxon>Sar</taxon>
        <taxon>Alveolata</taxon>
        <taxon>Perkinsozoa</taxon>
        <taxon>Perkinsea</taxon>
        <taxon>Perkinsida</taxon>
        <taxon>Perkinsidae</taxon>
        <taxon>Perkinsus</taxon>
    </lineage>
</organism>
<name>A0A7J6KLN4_PERCH</name>
<evidence type="ECO:0008006" key="3">
    <source>
        <dbReference type="Google" id="ProtNLM"/>
    </source>
</evidence>
<dbReference type="Gene3D" id="3.30.70.270">
    <property type="match status" value="1"/>
</dbReference>
<dbReference type="EMBL" id="JAAPAO010002134">
    <property type="protein sequence ID" value="KAF4648183.1"/>
    <property type="molecule type" value="Genomic_DNA"/>
</dbReference>
<gene>
    <name evidence="1" type="ORF">FOL47_003633</name>
</gene>
<accession>A0A7J6KLN4</accession>
<dbReference type="Gene3D" id="3.10.10.10">
    <property type="entry name" value="HIV Type 1 Reverse Transcriptase, subunit A, domain 1"/>
    <property type="match status" value="1"/>
</dbReference>
<evidence type="ECO:0000313" key="1">
    <source>
        <dbReference type="EMBL" id="KAF4648183.1"/>
    </source>
</evidence>
<sequence length="332" mass="36490">MYAKLPDDLKQQYKIAVEDYVSKGLWEKVDSRIAQSDQFRQLPFSSTFLVHGPTRKPRLVIDLRGTNSMLPPTTAAMSKLWEAICGIRTLSPTTLAVADIKSAFYSIRLSSESNVPFFKIRTALGDYITARVGFGCSPGPGSLINTLGGLVQDYRTGSVSLPGWLIDFIDDLIIGGLGLFVVSNLARLLWFLQLVAFCAQQKKLGIICAPSEAAAVKKCLHDHGLKLPISDSISIFNTSFSYDSEPHLGIPKIVLTVDCKRIGRVQKALSYLEHDAALSLRLTKKAYFCLAGVVAFDSSRLHGEMRLLGDVIRAFVVMSTRMCALQACFTCL</sequence>
<dbReference type="InterPro" id="IPR043128">
    <property type="entry name" value="Rev_trsase/Diguanyl_cyclase"/>
</dbReference>
<dbReference type="AlphaFoldDB" id="A0A7J6KLN4"/>
<dbReference type="OrthoDB" id="10582303at2759"/>
<keyword evidence="2" id="KW-1185">Reference proteome</keyword>